<accession>A0ABP8RD91</accession>
<reference evidence="3" key="1">
    <citation type="journal article" date="2019" name="Int. J. Syst. Evol. Microbiol.">
        <title>The Global Catalogue of Microorganisms (GCM) 10K type strain sequencing project: providing services to taxonomists for standard genome sequencing and annotation.</title>
        <authorList>
            <consortium name="The Broad Institute Genomics Platform"/>
            <consortium name="The Broad Institute Genome Sequencing Center for Infectious Disease"/>
            <person name="Wu L."/>
            <person name="Ma J."/>
        </authorList>
    </citation>
    <scope>NUCLEOTIDE SEQUENCE [LARGE SCALE GENOMIC DNA]</scope>
    <source>
        <strain evidence="3">JCM 17906</strain>
    </source>
</reference>
<comment type="caution">
    <text evidence="2">The sequence shown here is derived from an EMBL/GenBank/DDBJ whole genome shotgun (WGS) entry which is preliminary data.</text>
</comment>
<protein>
    <recommendedName>
        <fullName evidence="1">Stress-response A/B barrel domain-containing protein</fullName>
    </recommendedName>
</protein>
<evidence type="ECO:0000259" key="1">
    <source>
        <dbReference type="PROSITE" id="PS51502"/>
    </source>
</evidence>
<dbReference type="Proteomes" id="UP001501598">
    <property type="component" value="Unassembled WGS sequence"/>
</dbReference>
<dbReference type="SUPFAM" id="SSF54909">
    <property type="entry name" value="Dimeric alpha+beta barrel"/>
    <property type="match status" value="1"/>
</dbReference>
<gene>
    <name evidence="2" type="ORF">GCM10023175_02560</name>
</gene>
<keyword evidence="3" id="KW-1185">Reference proteome</keyword>
<evidence type="ECO:0000313" key="3">
    <source>
        <dbReference type="Proteomes" id="UP001501598"/>
    </source>
</evidence>
<proteinExistence type="predicted"/>
<organism evidence="2 3">
    <name type="scientific">Pseudonocardia xishanensis</name>
    <dbReference type="NCBI Taxonomy" id="630995"/>
    <lineage>
        <taxon>Bacteria</taxon>
        <taxon>Bacillati</taxon>
        <taxon>Actinomycetota</taxon>
        <taxon>Actinomycetes</taxon>
        <taxon>Pseudonocardiales</taxon>
        <taxon>Pseudonocardiaceae</taxon>
        <taxon>Pseudonocardia</taxon>
    </lineage>
</organism>
<dbReference type="InterPro" id="IPR013097">
    <property type="entry name" value="Dabb"/>
</dbReference>
<dbReference type="InterPro" id="IPR011008">
    <property type="entry name" value="Dimeric_a/b-barrel"/>
</dbReference>
<dbReference type="PROSITE" id="PS51502">
    <property type="entry name" value="S_R_A_B_BARREL"/>
    <property type="match status" value="1"/>
</dbReference>
<name>A0ABP8RD91_9PSEU</name>
<feature type="domain" description="Stress-response A/B barrel" evidence="1">
    <location>
        <begin position="12"/>
        <end position="104"/>
    </location>
</feature>
<dbReference type="EMBL" id="BAABGT010000004">
    <property type="protein sequence ID" value="GAA4536124.1"/>
    <property type="molecule type" value="Genomic_DNA"/>
</dbReference>
<sequence length="106" mass="11579">MRGAPATLSGMIRNVVGGQVKPGVSRAEVGRALQALLDLRVEGVELRMSSGLDLGPREGNASSAITVDLDDEQAYRTYGLDEEHSRIRRELFAPISERVDRIQFAL</sequence>
<evidence type="ECO:0000313" key="2">
    <source>
        <dbReference type="EMBL" id="GAA4536124.1"/>
    </source>
</evidence>
<dbReference type="Gene3D" id="3.30.70.100">
    <property type="match status" value="1"/>
</dbReference>